<protein>
    <submittedName>
        <fullName evidence="1">Uncharacterized protein</fullName>
    </submittedName>
</protein>
<dbReference type="AlphaFoldDB" id="A0A0E9PLR4"/>
<reference evidence="1" key="1">
    <citation type="submission" date="2014-11" db="EMBL/GenBank/DDBJ databases">
        <authorList>
            <person name="Amaro Gonzalez C."/>
        </authorList>
    </citation>
    <scope>NUCLEOTIDE SEQUENCE</scope>
</reference>
<name>A0A0E9PLR4_ANGAN</name>
<reference evidence="1" key="2">
    <citation type="journal article" date="2015" name="Fish Shellfish Immunol.">
        <title>Early steps in the European eel (Anguilla anguilla)-Vibrio vulnificus interaction in the gills: Role of the RtxA13 toxin.</title>
        <authorList>
            <person name="Callol A."/>
            <person name="Pajuelo D."/>
            <person name="Ebbesson L."/>
            <person name="Teles M."/>
            <person name="MacKenzie S."/>
            <person name="Amaro C."/>
        </authorList>
    </citation>
    <scope>NUCLEOTIDE SEQUENCE</scope>
</reference>
<organism evidence="1">
    <name type="scientific">Anguilla anguilla</name>
    <name type="common">European freshwater eel</name>
    <name type="synonym">Muraena anguilla</name>
    <dbReference type="NCBI Taxonomy" id="7936"/>
    <lineage>
        <taxon>Eukaryota</taxon>
        <taxon>Metazoa</taxon>
        <taxon>Chordata</taxon>
        <taxon>Craniata</taxon>
        <taxon>Vertebrata</taxon>
        <taxon>Euteleostomi</taxon>
        <taxon>Actinopterygii</taxon>
        <taxon>Neopterygii</taxon>
        <taxon>Teleostei</taxon>
        <taxon>Anguilliformes</taxon>
        <taxon>Anguillidae</taxon>
        <taxon>Anguilla</taxon>
    </lineage>
</organism>
<accession>A0A0E9PLR4</accession>
<proteinExistence type="predicted"/>
<evidence type="ECO:0000313" key="1">
    <source>
        <dbReference type="EMBL" id="JAH04753.1"/>
    </source>
</evidence>
<dbReference type="EMBL" id="GBXM01103824">
    <property type="protein sequence ID" value="JAH04753.1"/>
    <property type="molecule type" value="Transcribed_RNA"/>
</dbReference>
<sequence>MRRISKTREFFLVFGAKESQKSLHYNSYM</sequence>